<dbReference type="SUPFAM" id="SSF52540">
    <property type="entry name" value="P-loop containing nucleoside triphosphate hydrolases"/>
    <property type="match status" value="1"/>
</dbReference>
<dbReference type="Proteomes" id="UP001381693">
    <property type="component" value="Unassembled WGS sequence"/>
</dbReference>
<dbReference type="GO" id="GO:0008146">
    <property type="term" value="F:sulfotransferase activity"/>
    <property type="evidence" value="ECO:0007669"/>
    <property type="project" value="InterPro"/>
</dbReference>
<reference evidence="2 3" key="1">
    <citation type="submission" date="2023-11" db="EMBL/GenBank/DDBJ databases">
        <title>Halocaridina rubra genome assembly.</title>
        <authorList>
            <person name="Smith C."/>
        </authorList>
    </citation>
    <scope>NUCLEOTIDE SEQUENCE [LARGE SCALE GENOMIC DNA]</scope>
    <source>
        <strain evidence="2">EP-1</strain>
        <tissue evidence="2">Whole</tissue>
    </source>
</reference>
<keyword evidence="3" id="KW-1185">Reference proteome</keyword>
<feature type="domain" description="Sulfotransferase" evidence="1">
    <location>
        <begin position="60"/>
        <end position="104"/>
    </location>
</feature>
<dbReference type="Pfam" id="PF00685">
    <property type="entry name" value="Sulfotransfer_1"/>
    <property type="match status" value="1"/>
</dbReference>
<gene>
    <name evidence="2" type="ORF">SK128_018868</name>
</gene>
<dbReference type="AlphaFoldDB" id="A0AAN8X8T2"/>
<dbReference type="Gene3D" id="3.40.50.300">
    <property type="entry name" value="P-loop containing nucleotide triphosphate hydrolases"/>
    <property type="match status" value="1"/>
</dbReference>
<protein>
    <recommendedName>
        <fullName evidence="1">Sulfotransferase domain-containing protein</fullName>
    </recommendedName>
</protein>
<evidence type="ECO:0000313" key="2">
    <source>
        <dbReference type="EMBL" id="KAK7076063.1"/>
    </source>
</evidence>
<comment type="caution">
    <text evidence="2">The sequence shown here is derived from an EMBL/GenBank/DDBJ whole genome shotgun (WGS) entry which is preliminary data.</text>
</comment>
<name>A0AAN8X8T2_HALRR</name>
<accession>A0AAN8X8T2</accession>
<dbReference type="EMBL" id="JAXCGZ010009883">
    <property type="protein sequence ID" value="KAK7076063.1"/>
    <property type="molecule type" value="Genomic_DNA"/>
</dbReference>
<evidence type="ECO:0000313" key="3">
    <source>
        <dbReference type="Proteomes" id="UP001381693"/>
    </source>
</evidence>
<dbReference type="InterPro" id="IPR000863">
    <property type="entry name" value="Sulfotransferase_dom"/>
</dbReference>
<sequence length="105" mass="12238">MKTASKHDLENVEGEELQRLEKYLRPTSVGMVRLTPGEWLYPGGFRYSVDKIYNFPWRNHDVVLMGLPKTGTTWMQEILWTMRNNPNLDHADGNLPILTRVPIIE</sequence>
<dbReference type="InterPro" id="IPR027417">
    <property type="entry name" value="P-loop_NTPase"/>
</dbReference>
<organism evidence="2 3">
    <name type="scientific">Halocaridina rubra</name>
    <name type="common">Hawaiian red shrimp</name>
    <dbReference type="NCBI Taxonomy" id="373956"/>
    <lineage>
        <taxon>Eukaryota</taxon>
        <taxon>Metazoa</taxon>
        <taxon>Ecdysozoa</taxon>
        <taxon>Arthropoda</taxon>
        <taxon>Crustacea</taxon>
        <taxon>Multicrustacea</taxon>
        <taxon>Malacostraca</taxon>
        <taxon>Eumalacostraca</taxon>
        <taxon>Eucarida</taxon>
        <taxon>Decapoda</taxon>
        <taxon>Pleocyemata</taxon>
        <taxon>Caridea</taxon>
        <taxon>Atyoidea</taxon>
        <taxon>Atyidae</taxon>
        <taxon>Halocaridina</taxon>
    </lineage>
</organism>
<proteinExistence type="predicted"/>
<evidence type="ECO:0000259" key="1">
    <source>
        <dbReference type="Pfam" id="PF00685"/>
    </source>
</evidence>